<dbReference type="OrthoDB" id="2668963at2759"/>
<dbReference type="EMBL" id="MU154593">
    <property type="protein sequence ID" value="KAF9492908.1"/>
    <property type="molecule type" value="Genomic_DNA"/>
</dbReference>
<dbReference type="Proteomes" id="UP000807025">
    <property type="component" value="Unassembled WGS sequence"/>
</dbReference>
<keyword evidence="2" id="KW-1185">Reference proteome</keyword>
<dbReference type="AlphaFoldDB" id="A0A9P6DE80"/>
<accession>A0A9P6DE80</accession>
<organism evidence="1 2">
    <name type="scientific">Pleurotus eryngii</name>
    <name type="common">Boletus of the steppes</name>
    <dbReference type="NCBI Taxonomy" id="5323"/>
    <lineage>
        <taxon>Eukaryota</taxon>
        <taxon>Fungi</taxon>
        <taxon>Dikarya</taxon>
        <taxon>Basidiomycota</taxon>
        <taxon>Agaricomycotina</taxon>
        <taxon>Agaricomycetes</taxon>
        <taxon>Agaricomycetidae</taxon>
        <taxon>Agaricales</taxon>
        <taxon>Pleurotineae</taxon>
        <taxon>Pleurotaceae</taxon>
        <taxon>Pleurotus</taxon>
    </lineage>
</organism>
<reference evidence="1" key="1">
    <citation type="submission" date="2020-11" db="EMBL/GenBank/DDBJ databases">
        <authorList>
            <consortium name="DOE Joint Genome Institute"/>
            <person name="Ahrendt S."/>
            <person name="Riley R."/>
            <person name="Andreopoulos W."/>
            <person name="Labutti K."/>
            <person name="Pangilinan J."/>
            <person name="Ruiz-Duenas F.J."/>
            <person name="Barrasa J.M."/>
            <person name="Sanchez-Garcia M."/>
            <person name="Camarero S."/>
            <person name="Miyauchi S."/>
            <person name="Serrano A."/>
            <person name="Linde D."/>
            <person name="Babiker R."/>
            <person name="Drula E."/>
            <person name="Ayuso-Fernandez I."/>
            <person name="Pacheco R."/>
            <person name="Padilla G."/>
            <person name="Ferreira P."/>
            <person name="Barriuso J."/>
            <person name="Kellner H."/>
            <person name="Castanera R."/>
            <person name="Alfaro M."/>
            <person name="Ramirez L."/>
            <person name="Pisabarro A.G."/>
            <person name="Kuo A."/>
            <person name="Tritt A."/>
            <person name="Lipzen A."/>
            <person name="He G."/>
            <person name="Yan M."/>
            <person name="Ng V."/>
            <person name="Cullen D."/>
            <person name="Martin F."/>
            <person name="Rosso M.-N."/>
            <person name="Henrissat B."/>
            <person name="Hibbett D."/>
            <person name="Martinez A.T."/>
            <person name="Grigoriev I.V."/>
        </authorList>
    </citation>
    <scope>NUCLEOTIDE SEQUENCE</scope>
    <source>
        <strain evidence="1">ATCC 90797</strain>
    </source>
</reference>
<proteinExistence type="predicted"/>
<sequence length="153" mass="17397">MVGRPKSKAQRQQEHRRIRDSLYQEAKQLYLEEHRQNNLGAKKRGLREICAIVLGRHRERGVRTDPPITSLSASTLGRLVNGGVSQSVSNASRGWLTKTEEDIVVKFVIEMANHGFPLSHARLKDHVDCICRARLGDEFPKEGVGVNWTERFI</sequence>
<gene>
    <name evidence="1" type="ORF">BDN71DRAFT_1396007</name>
</gene>
<comment type="caution">
    <text evidence="1">The sequence shown here is derived from an EMBL/GenBank/DDBJ whole genome shotgun (WGS) entry which is preliminary data.</text>
</comment>
<evidence type="ECO:0000313" key="1">
    <source>
        <dbReference type="EMBL" id="KAF9492908.1"/>
    </source>
</evidence>
<evidence type="ECO:0000313" key="2">
    <source>
        <dbReference type="Proteomes" id="UP000807025"/>
    </source>
</evidence>
<name>A0A9P6DE80_PLEER</name>
<protein>
    <recommendedName>
        <fullName evidence="3">HTH CENPB-type domain-containing protein</fullName>
    </recommendedName>
</protein>
<evidence type="ECO:0008006" key="3">
    <source>
        <dbReference type="Google" id="ProtNLM"/>
    </source>
</evidence>